<name>Q8TVY2_METKA</name>
<proteinExistence type="predicted"/>
<gene>
    <name evidence="1" type="ordered locus">MK1256</name>
</gene>
<keyword evidence="2" id="KW-1185">Reference proteome</keyword>
<dbReference type="InParanoid" id="Q8TVY2"/>
<evidence type="ECO:0000313" key="2">
    <source>
        <dbReference type="Proteomes" id="UP000001826"/>
    </source>
</evidence>
<protein>
    <submittedName>
        <fullName evidence="1">Uncharacterized domain specific for M.kandleri, MK-34 family</fullName>
    </submittedName>
</protein>
<dbReference type="RefSeq" id="WP_011019624.1">
    <property type="nucleotide sequence ID" value="NC_003551.1"/>
</dbReference>
<dbReference type="EnsemblBacteria" id="AAM02469">
    <property type="protein sequence ID" value="AAM02469"/>
    <property type="gene ID" value="MK1256"/>
</dbReference>
<dbReference type="Proteomes" id="UP000001826">
    <property type="component" value="Chromosome"/>
</dbReference>
<evidence type="ECO:0000313" key="1">
    <source>
        <dbReference type="EMBL" id="AAM02469.1"/>
    </source>
</evidence>
<dbReference type="GeneID" id="1477851"/>
<sequence>MDKSSLYGLALDVTTLAVLRLVKRYPASGKGFPEGKNSVELVLGEAKDLFRRFELEVLAGERELLEACFEVLRLPGVPVKVGGACGKAGLETLRKVFTDPDASVLFITSYGLDEFEEVMEELGVDPEEIRAECRRLLVQEVEYEGRVHPSEEVIESWVEAGFEVRVVGREKFEKKGVHFEVCYTDNVMAITSANMTTAGLERLRECSELVVPLVMDVKAPVALLEYEPLGFAAVVGANVHAGVLHEFLTRSDRVYDRRSSYRNFYEEYGGYLPECEGLRHLYRELRAGLEWYLREGCPEMLWWVEPEPQTMPDVTPNLNLYI</sequence>
<dbReference type="KEGG" id="mka:MK1256"/>
<organism evidence="1 2">
    <name type="scientific">Methanopyrus kandleri (strain AV19 / DSM 6324 / JCM 9639 / NBRC 100938)</name>
    <dbReference type="NCBI Taxonomy" id="190192"/>
    <lineage>
        <taxon>Archaea</taxon>
        <taxon>Methanobacteriati</taxon>
        <taxon>Methanobacteriota</taxon>
        <taxon>Methanomada group</taxon>
        <taxon>Methanopyri</taxon>
        <taxon>Methanopyrales</taxon>
        <taxon>Methanopyraceae</taxon>
        <taxon>Methanopyrus</taxon>
    </lineage>
</organism>
<dbReference type="HOGENOM" id="CLU_862242_0_0_2"/>
<reference evidence="1 2" key="1">
    <citation type="journal article" date="2002" name="Proc. Natl. Acad. Sci. U.S.A.">
        <title>The complete genome of hyperthermophile Methanopyrus kandleri AV19 and monophyly of archaeal methanogens.</title>
        <authorList>
            <person name="Slesarev A.I."/>
            <person name="Mezhevaya K.V."/>
            <person name="Makarova K.S."/>
            <person name="Polushin N.N."/>
            <person name="Shcherbinina O.V."/>
            <person name="Shakhova V.V."/>
            <person name="Belova G.I."/>
            <person name="Aravind L."/>
            <person name="Natale D.A."/>
            <person name="Rogozin I.B."/>
            <person name="Tatusov R.L."/>
            <person name="Wolf Y.I."/>
            <person name="Stetter K.O."/>
            <person name="Malykh A.G."/>
            <person name="Koonin E.V."/>
            <person name="Kozyavkin S.A."/>
        </authorList>
    </citation>
    <scope>NUCLEOTIDE SEQUENCE [LARGE SCALE GENOMIC DNA]</scope>
    <source>
        <strain evidence="2">AV19 / DSM 6324 / JCM 9639 / NBRC 100938</strain>
    </source>
</reference>
<dbReference type="EMBL" id="AE009439">
    <property type="protein sequence ID" value="AAM02469.1"/>
    <property type="molecule type" value="Genomic_DNA"/>
</dbReference>
<dbReference type="AlphaFoldDB" id="Q8TVY2"/>
<dbReference type="PaxDb" id="190192-MK1256"/>
<accession>Q8TVY2</accession>